<evidence type="ECO:0000256" key="7">
    <source>
        <dbReference type="ARBA" id="ARBA00023054"/>
    </source>
</evidence>
<accession>A0A9P6JRJ9</accession>
<dbReference type="InterPro" id="IPR052300">
    <property type="entry name" value="Adhesion_Centrosome_assoc"/>
</dbReference>
<proteinExistence type="inferred from homology"/>
<evidence type="ECO:0000256" key="1">
    <source>
        <dbReference type="ARBA" id="ARBA00004282"/>
    </source>
</evidence>
<feature type="coiled-coil region" evidence="9">
    <location>
        <begin position="390"/>
        <end position="417"/>
    </location>
</feature>
<dbReference type="GO" id="GO:0007155">
    <property type="term" value="P:cell adhesion"/>
    <property type="evidence" value="ECO:0007669"/>
    <property type="project" value="UniProtKB-KW"/>
</dbReference>
<evidence type="ECO:0000256" key="3">
    <source>
        <dbReference type="ARBA" id="ARBA00009291"/>
    </source>
</evidence>
<evidence type="ECO:0000256" key="9">
    <source>
        <dbReference type="SAM" id="Coils"/>
    </source>
</evidence>
<gene>
    <name evidence="11" type="ORF">CPB83DRAFT_788332</name>
</gene>
<evidence type="ECO:0000313" key="12">
    <source>
        <dbReference type="Proteomes" id="UP000807306"/>
    </source>
</evidence>
<evidence type="ECO:0000256" key="2">
    <source>
        <dbReference type="ARBA" id="ARBA00004300"/>
    </source>
</evidence>
<comment type="caution">
    <text evidence="11">The sequence shown here is derived from an EMBL/GenBank/DDBJ whole genome shotgun (WGS) entry which is preliminary data.</text>
</comment>
<dbReference type="Pfam" id="PF11559">
    <property type="entry name" value="ADIP"/>
    <property type="match status" value="1"/>
</dbReference>
<feature type="compositionally biased region" description="Pro residues" evidence="10">
    <location>
        <begin position="449"/>
        <end position="460"/>
    </location>
</feature>
<evidence type="ECO:0000256" key="5">
    <source>
        <dbReference type="ARBA" id="ARBA00022889"/>
    </source>
</evidence>
<keyword evidence="4" id="KW-0963">Cytoplasm</keyword>
<feature type="compositionally biased region" description="Polar residues" evidence="10">
    <location>
        <begin position="577"/>
        <end position="591"/>
    </location>
</feature>
<comment type="subcellular location">
    <subcellularLocation>
        <location evidence="1">Cell junction</location>
    </subcellularLocation>
    <subcellularLocation>
        <location evidence="2">Cytoplasm</location>
        <location evidence="2">Cytoskeleton</location>
        <location evidence="2">Microtubule organizing center</location>
        <location evidence="2">Centrosome</location>
    </subcellularLocation>
</comment>
<evidence type="ECO:0000256" key="8">
    <source>
        <dbReference type="ARBA" id="ARBA00023212"/>
    </source>
</evidence>
<evidence type="ECO:0000313" key="11">
    <source>
        <dbReference type="EMBL" id="KAF9530341.1"/>
    </source>
</evidence>
<dbReference type="PANTHER" id="PTHR46507">
    <property type="entry name" value="AFADIN- AND ALPHA-ACTININ-BINDING PROTEIN"/>
    <property type="match status" value="1"/>
</dbReference>
<feature type="region of interest" description="Disordered" evidence="10">
    <location>
        <begin position="642"/>
        <end position="669"/>
    </location>
</feature>
<dbReference type="AlphaFoldDB" id="A0A9P6JRJ9"/>
<feature type="region of interest" description="Disordered" evidence="10">
    <location>
        <begin position="721"/>
        <end position="787"/>
    </location>
</feature>
<dbReference type="EMBL" id="MU157840">
    <property type="protein sequence ID" value="KAF9530341.1"/>
    <property type="molecule type" value="Genomic_DNA"/>
</dbReference>
<keyword evidence="8" id="KW-0206">Cytoskeleton</keyword>
<feature type="compositionally biased region" description="Basic and acidic residues" evidence="10">
    <location>
        <begin position="738"/>
        <end position="764"/>
    </location>
</feature>
<evidence type="ECO:0000256" key="10">
    <source>
        <dbReference type="SAM" id="MobiDB-lite"/>
    </source>
</evidence>
<dbReference type="GO" id="GO:0036064">
    <property type="term" value="C:ciliary basal body"/>
    <property type="evidence" value="ECO:0007669"/>
    <property type="project" value="TreeGrafter"/>
</dbReference>
<sequence>MAHKKLVHWQLQSPSLSEVNSLCFDDSSDVLAISTSSLEYVNSQLIAHGFVPTPGLCLDGVSNDDSARLVKCLLSLLGQRVEDMSRTEDLTAKFRTIAYDLERMRSLHQSETEKAANAEREVNMHKSRLAASVKTLQASESSHKQTMAELQRTRTLLQGVRATHQAELKKRDKDLERMAERWQKISDQQAKLSATSSSMRCLNVQAVEGSNIGRGPGFLDIALEESERARSHLTDENLFLRKLVLRTANQIQSMIHQAKSSSGSSEGEGGEPTPITMTMLFPLAPSSAASDKLDEVVTSFQEVLSSFSKSQTSSVPSPQLPTRPNIALKEVERLEGVITKLKEELAHSQKQKHAQINETQAMFDRFAEEQHIKTGEIGEQSMELMSAPLQDDEKIRLDKLRQELDQERQKFTQAAINFGKEKAAHEAERIKFLDEKRSWEVDKMLSDLPPTPIPESPPRSKPPKLSSPAKAARKSPMNSPRKSPMKKTAVGKTGSGRKAHRVSRLSLASPQKIVSYETELTLPLAAPSFPPLKPLAMLSSSFLPTSFVLPPPSPRASLPTQPALPVAEPRERAEGNGNETNFRNAAPTFQISPPPEGDFEPDGGPSTPPPSRRAFPVAKPFAQRMVHAYSPARPSPLSRILMLTDSPPMIPEDTSLSPTSIPVEGNSGDSFERAVMGILPPSVMQLQEPMTLATELGVSESSSDTPMQEQKVERNVKNSRVFQPNPNIKPGQFTKTATNDKGKAKAEPVSRAKVSGVKEKENSSKRIIGGKASMTSTGPAARKMSPPLVKLVAKTSNTTKLTAVTTKPKPVAKPPSIGGPRRVQIDSADAPVIGKARRV</sequence>
<keyword evidence="7 9" id="KW-0175">Coiled coil</keyword>
<dbReference type="PANTHER" id="PTHR46507:SF4">
    <property type="entry name" value="SSX FAMILY MEMBER 2 INTERACTING PROTEIN"/>
    <property type="match status" value="1"/>
</dbReference>
<keyword evidence="12" id="KW-1185">Reference proteome</keyword>
<name>A0A9P6JRJ9_9AGAR</name>
<comment type="similarity">
    <text evidence="3">Belongs to the ADIP family.</text>
</comment>
<evidence type="ECO:0000256" key="4">
    <source>
        <dbReference type="ARBA" id="ARBA00022490"/>
    </source>
</evidence>
<feature type="region of interest" description="Disordered" evidence="10">
    <location>
        <begin position="445"/>
        <end position="510"/>
    </location>
</feature>
<dbReference type="GO" id="GO:0035735">
    <property type="term" value="P:intraciliary transport involved in cilium assembly"/>
    <property type="evidence" value="ECO:0007669"/>
    <property type="project" value="TreeGrafter"/>
</dbReference>
<feature type="compositionally biased region" description="Low complexity" evidence="10">
    <location>
        <begin position="463"/>
        <end position="476"/>
    </location>
</feature>
<feature type="coiled-coil region" evidence="9">
    <location>
        <begin position="101"/>
        <end position="128"/>
    </location>
</feature>
<feature type="coiled-coil region" evidence="9">
    <location>
        <begin position="331"/>
        <end position="358"/>
    </location>
</feature>
<reference evidence="11" key="1">
    <citation type="submission" date="2020-11" db="EMBL/GenBank/DDBJ databases">
        <authorList>
            <consortium name="DOE Joint Genome Institute"/>
            <person name="Ahrendt S."/>
            <person name="Riley R."/>
            <person name="Andreopoulos W."/>
            <person name="Labutti K."/>
            <person name="Pangilinan J."/>
            <person name="Ruiz-Duenas F.J."/>
            <person name="Barrasa J.M."/>
            <person name="Sanchez-Garcia M."/>
            <person name="Camarero S."/>
            <person name="Miyauchi S."/>
            <person name="Serrano A."/>
            <person name="Linde D."/>
            <person name="Babiker R."/>
            <person name="Drula E."/>
            <person name="Ayuso-Fernandez I."/>
            <person name="Pacheco R."/>
            <person name="Padilla G."/>
            <person name="Ferreira P."/>
            <person name="Barriuso J."/>
            <person name="Kellner H."/>
            <person name="Castanera R."/>
            <person name="Alfaro M."/>
            <person name="Ramirez L."/>
            <person name="Pisabarro A.G."/>
            <person name="Kuo A."/>
            <person name="Tritt A."/>
            <person name="Lipzen A."/>
            <person name="He G."/>
            <person name="Yan M."/>
            <person name="Ng V."/>
            <person name="Cullen D."/>
            <person name="Martin F."/>
            <person name="Rosso M.-N."/>
            <person name="Henrissat B."/>
            <person name="Hibbett D."/>
            <person name="Martinez A.T."/>
            <person name="Grigoriev I.V."/>
        </authorList>
    </citation>
    <scope>NUCLEOTIDE SEQUENCE</scope>
    <source>
        <strain evidence="11">CBS 506.95</strain>
    </source>
</reference>
<organism evidence="11 12">
    <name type="scientific">Crepidotus variabilis</name>
    <dbReference type="NCBI Taxonomy" id="179855"/>
    <lineage>
        <taxon>Eukaryota</taxon>
        <taxon>Fungi</taxon>
        <taxon>Dikarya</taxon>
        <taxon>Basidiomycota</taxon>
        <taxon>Agaricomycotina</taxon>
        <taxon>Agaricomycetes</taxon>
        <taxon>Agaricomycetidae</taxon>
        <taxon>Agaricales</taxon>
        <taxon>Agaricineae</taxon>
        <taxon>Crepidotaceae</taxon>
        <taxon>Crepidotus</taxon>
    </lineage>
</organism>
<dbReference type="OrthoDB" id="312015at2759"/>
<protein>
    <submittedName>
        <fullName evidence="11">Afadin and alpha-actinin-binding-domain-containing protein</fullName>
    </submittedName>
</protein>
<feature type="region of interest" description="Disordered" evidence="10">
    <location>
        <begin position="807"/>
        <end position="839"/>
    </location>
</feature>
<keyword evidence="6" id="KW-0965">Cell junction</keyword>
<dbReference type="InterPro" id="IPR021622">
    <property type="entry name" value="Afadin/alpha-actinin-bd"/>
</dbReference>
<keyword evidence="5" id="KW-0130">Cell adhesion</keyword>
<feature type="region of interest" description="Disordered" evidence="10">
    <location>
        <begin position="255"/>
        <end position="278"/>
    </location>
</feature>
<evidence type="ECO:0000256" key="6">
    <source>
        <dbReference type="ARBA" id="ARBA00022949"/>
    </source>
</evidence>
<feature type="region of interest" description="Disordered" evidence="10">
    <location>
        <begin position="550"/>
        <end position="615"/>
    </location>
</feature>
<dbReference type="Proteomes" id="UP000807306">
    <property type="component" value="Unassembled WGS sequence"/>
</dbReference>